<organism evidence="2">
    <name type="scientific">Cyprideis torosa</name>
    <dbReference type="NCBI Taxonomy" id="163714"/>
    <lineage>
        <taxon>Eukaryota</taxon>
        <taxon>Metazoa</taxon>
        <taxon>Ecdysozoa</taxon>
        <taxon>Arthropoda</taxon>
        <taxon>Crustacea</taxon>
        <taxon>Oligostraca</taxon>
        <taxon>Ostracoda</taxon>
        <taxon>Podocopa</taxon>
        <taxon>Podocopida</taxon>
        <taxon>Cytherocopina</taxon>
        <taxon>Cytheroidea</taxon>
        <taxon>Cytherideidae</taxon>
        <taxon>Cyprideis</taxon>
    </lineage>
</organism>
<feature type="region of interest" description="Disordered" evidence="1">
    <location>
        <begin position="23"/>
        <end position="52"/>
    </location>
</feature>
<name>A0A7R9A0L2_9CRUS</name>
<dbReference type="EMBL" id="OB706987">
    <property type="protein sequence ID" value="CAD7238704.1"/>
    <property type="molecule type" value="Genomic_DNA"/>
</dbReference>
<feature type="non-terminal residue" evidence="2">
    <location>
        <position position="1"/>
    </location>
</feature>
<protein>
    <submittedName>
        <fullName evidence="2">Uncharacterized protein</fullName>
    </submittedName>
</protein>
<evidence type="ECO:0000256" key="1">
    <source>
        <dbReference type="SAM" id="MobiDB-lite"/>
    </source>
</evidence>
<sequence length="154" mass="17456">MQHVSKYRSPELSATDMRVWTKTADGAASESRWDNQGFGRGSPSLYPNLPQQDFSPEFGRGKVVFRENNLTNWRSSQPVEPMDSGDEEIYEDAVDSMEAFAGASARLESDEDLKECYFCFLRFPKMLIAEHMMLCEKKPTAIPDPQVENTSSMV</sequence>
<proteinExistence type="predicted"/>
<evidence type="ECO:0000313" key="2">
    <source>
        <dbReference type="EMBL" id="CAD7238704.1"/>
    </source>
</evidence>
<dbReference type="AlphaFoldDB" id="A0A7R9A0L2"/>
<gene>
    <name evidence="2" type="ORF">CTOB1V02_LOCUS16519</name>
</gene>
<reference evidence="2" key="1">
    <citation type="submission" date="2020-11" db="EMBL/GenBank/DDBJ databases">
        <authorList>
            <person name="Tran Van P."/>
        </authorList>
    </citation>
    <scope>NUCLEOTIDE SEQUENCE</scope>
</reference>
<accession>A0A7R9A0L2</accession>